<comment type="similarity">
    <text evidence="1">Belongs to the BLM10 family.</text>
</comment>
<evidence type="ECO:0000259" key="8">
    <source>
        <dbReference type="Pfam" id="PF16547"/>
    </source>
</evidence>
<feature type="region of interest" description="Disordered" evidence="5">
    <location>
        <begin position="1012"/>
        <end position="1032"/>
    </location>
</feature>
<keyword evidence="10" id="KW-1185">Reference proteome</keyword>
<dbReference type="SUPFAM" id="SSF48371">
    <property type="entry name" value="ARM repeat"/>
    <property type="match status" value="1"/>
</dbReference>
<keyword evidence="2" id="KW-0677">Repeat</keyword>
<protein>
    <recommendedName>
        <fullName evidence="11">Proteasome activator BLM10</fullName>
    </recommendedName>
</protein>
<dbReference type="EMBL" id="JBEVYD010000004">
    <property type="protein sequence ID" value="KAL3233643.1"/>
    <property type="molecule type" value="Genomic_DNA"/>
</dbReference>
<dbReference type="Pfam" id="PF16547">
    <property type="entry name" value="BLM10_N"/>
    <property type="match status" value="1"/>
</dbReference>
<dbReference type="InterPro" id="IPR021843">
    <property type="entry name" value="PSME4_C"/>
</dbReference>
<reference evidence="9 10" key="1">
    <citation type="submission" date="2024-05" db="EMBL/GenBank/DDBJ databases">
        <title>Long read based assembly of the Candida bracarensis genome reveals expanded adhesin content.</title>
        <authorList>
            <person name="Marcet-Houben M."/>
            <person name="Ksiezopolska E."/>
            <person name="Gabaldon T."/>
        </authorList>
    </citation>
    <scope>NUCLEOTIDE SEQUENCE [LARGE SCALE GENOMIC DNA]</scope>
    <source>
        <strain evidence="9 10">CBM6</strain>
    </source>
</reference>
<dbReference type="PANTHER" id="PTHR32170:SF3">
    <property type="entry name" value="PROTEASOME ACTIVATOR COMPLEX SUBUNIT 4"/>
    <property type="match status" value="1"/>
</dbReference>
<name>A0ABR4NXM0_9SACH</name>
<feature type="domain" description="Proteasome activator Blm10 middle HEAT repeats region" evidence="7">
    <location>
        <begin position="465"/>
        <end position="984"/>
    </location>
</feature>
<accession>A0ABR4NXM0</accession>
<dbReference type="InterPro" id="IPR016024">
    <property type="entry name" value="ARM-type_fold"/>
</dbReference>
<feature type="domain" description="Proteasome activator complex subunit 4 C-terminal" evidence="6">
    <location>
        <begin position="1997"/>
        <end position="2082"/>
    </location>
</feature>
<feature type="region of interest" description="Disordered" evidence="5">
    <location>
        <begin position="1056"/>
        <end position="1083"/>
    </location>
</feature>
<evidence type="ECO:0000313" key="9">
    <source>
        <dbReference type="EMBL" id="KAL3233643.1"/>
    </source>
</evidence>
<evidence type="ECO:0000313" key="10">
    <source>
        <dbReference type="Proteomes" id="UP001623330"/>
    </source>
</evidence>
<feature type="compositionally biased region" description="Basic and acidic residues" evidence="5">
    <location>
        <begin position="1013"/>
        <end position="1032"/>
    </location>
</feature>
<feature type="compositionally biased region" description="Polar residues" evidence="5">
    <location>
        <begin position="1060"/>
        <end position="1069"/>
    </location>
</feature>
<proteinExistence type="inferred from homology"/>
<evidence type="ECO:0008006" key="11">
    <source>
        <dbReference type="Google" id="ProtNLM"/>
    </source>
</evidence>
<evidence type="ECO:0000259" key="7">
    <source>
        <dbReference type="Pfam" id="PF16507"/>
    </source>
</evidence>
<keyword evidence="3" id="KW-0227">DNA damage</keyword>
<dbReference type="Pfam" id="PF16507">
    <property type="entry name" value="HEAT_PSME4_mid"/>
    <property type="match status" value="1"/>
</dbReference>
<gene>
    <name evidence="9" type="ORF">RNJ44_03683</name>
</gene>
<feature type="region of interest" description="Disordered" evidence="5">
    <location>
        <begin position="1"/>
        <end position="31"/>
    </location>
</feature>
<feature type="domain" description="Proteasome activator Blm10 N-terminal" evidence="8">
    <location>
        <begin position="37"/>
        <end position="113"/>
    </location>
</feature>
<keyword evidence="4" id="KW-0234">DNA repair</keyword>
<dbReference type="InterPro" id="IPR035309">
    <property type="entry name" value="PSME4"/>
</dbReference>
<dbReference type="Gene3D" id="1.10.287.2210">
    <property type="match status" value="1"/>
</dbReference>
<evidence type="ECO:0000256" key="4">
    <source>
        <dbReference type="ARBA" id="ARBA00023204"/>
    </source>
</evidence>
<evidence type="ECO:0000256" key="1">
    <source>
        <dbReference type="ARBA" id="ARBA00005739"/>
    </source>
</evidence>
<evidence type="ECO:0000259" key="6">
    <source>
        <dbReference type="Pfam" id="PF11919"/>
    </source>
</evidence>
<evidence type="ECO:0000256" key="2">
    <source>
        <dbReference type="ARBA" id="ARBA00022737"/>
    </source>
</evidence>
<comment type="caution">
    <text evidence="9">The sequence shown here is derived from an EMBL/GenBank/DDBJ whole genome shotgun (WGS) entry which is preliminary data.</text>
</comment>
<dbReference type="PANTHER" id="PTHR32170">
    <property type="entry name" value="PROTEASOME ACTIVATOR COMPLEX SUBUNIT 4"/>
    <property type="match status" value="1"/>
</dbReference>
<dbReference type="InterPro" id="IPR032372">
    <property type="entry name" value="Blm10_N"/>
</dbReference>
<dbReference type="InterPro" id="IPR032430">
    <property type="entry name" value="Blm10_mid"/>
</dbReference>
<dbReference type="Proteomes" id="UP001623330">
    <property type="component" value="Unassembled WGS sequence"/>
</dbReference>
<sequence length="2082" mass="240906">MTSSRLSVSAEESKRKRQKVSVPSTEGGKLRDDPVLETRLKYYNLDYDPDVKVHMKNIYDPKSKYFSRSIAPKFPIIDTLPYSIESHMDQARYLCHVVYNLYLSITSLDIQGLISINSKDLAALRDEVDSLVLQTDLFRISPSSSESDSHSNDIGDFDETEDLEEQLDDEYVDIGGPDFNATGKITSKSGNIINVNYWTNELKNCMHFDFPLTLRKSLAKVYYYLSLVQGQKIYRQLHVSMFETLVNNDDEGTNFTELMIEKGLILDHQIMFDFLSEFLPYPDSDFVRYELTSKDDLFLFRLLLRLAHAAKPFYDREKLDLLSKIMAQLLSSLAPSTMSTILPIVTSFVPYQYNKGSNIIEYFSFFFSMWSSVSANVAIDTHMYDLVGNVAENVHTVLMKNDKDLTNEISFNEFGILTSDQAAFMFNRLQGHLRSDGQIHSYSRTVRPFVYMLNGNAPENYLSHLKKLAKSIETFIHPSNSGFWTKPISKFIHGFIKMYHGRVYKEKKLIEKSQISEFMLTAACHEQMVDIFLKLIKIGSQNKNSDITNSYISSLAYLLDVKPPNSNKIFESVLVDLYDSFGGEFVNSRHRIIASLKQFTRVVRFMTLDKIYRTHITNILLTLVAKIDMNDVQLTSNIVNGIVSIISYIPLKSYESQDEFLAFESHTLPFIEQHYYHLRTSTNGETFIYDEEFLDKAFKASTTIFESVLKIYVDKIYQLVDVDLEDGLVTKLNQTTMVMQESMDDKIFSYYADLMIRTFWDNDSFKEKNPNYEIITIPLAAIVKRESTRSKSFILALMNNVRLQVERGAGSIRSVTEIQHRDVKLVLYLSTLNDVLRQARSTILEYSDELLEFFYFIFEEITNPPLDVITSILLHNTLYSLTTTELVDTRLFPQDSKFQVEEMWGGLQFDERKYETENLNFKWHIPSKAEIDLAISFVKEMVKYCVAAVDKLQETPLTDTLYSDKIQKYVLVITHALSGSSLLFDPDFNRHSLNNFGWNYFDEKLTLFQNQQEDSKEQTKEISAEPQDSRSVKFETENIEKIEYKDEESDLILEDHTNSERPSGPSTPGLSFDGKSQIPSSDSGFREIDIYRSNYYFGNTQEERFNHPQYLHIHSVRSEIGKFFHKLYLFLTKNFENNTNMFQILLHGMKVWFADVGREVIFNEEPSAYLDLDFLENIQSLAHLDEPFTRTCLAVKSEYFHQSRVLLHSTTRIPSQLENLLLRDIINLSISIYPDIFTSAQTTLVYCMKQLIGSYGTVINVVLDALGKALEENDKMKIDVILKLLLVKKIYRKLMTDYKNLERILFLLIECCKINEFEIAVYAEQFLLSIGKGVKIPSSVCIIDKNAYEPITPPEALVELQTQAIRLAKDKKRTSYIDLLVSLQDKFIAYLKKHDDIGWKIPMFVVQYITKLQSSLEIQPDGKFISIILEQTETKHPQMIHLVIKSILGVANKVLSMSDYKHDISKAYQSTFDPEYIKTISTNELGDGSEFFRECNNFKNPNYFIDSRSYVGWLCWGRPMKIVRPGMINIALDTSEVEMLKNIGELITKEWVNDVCTHLVHDNENRGVFSSGNVSFFSFVLLLIEKRYCFMDIQDIFDLCERIYNTNDKPAMIMAVEIVASLVTGTKYMSDKMISKRDIFIEKFLSQKLGSELNHDAFEIWSTLTWWLPTVVDIRRCPPVYEIFSKFTESLNSKSDAATEQVFKIQMYRSILVGLEYRTPNTDAEFSKLVFDHPYEHVRESIAKLFATLVQNKSSPSYDSPESLIETNNDKSLGLGVPLKLISEDLDKFIRRQFNELNVEFEKLDDSLSVQQLLKTKYYYIASTLYYWIREMARGPNRVLLIPYIVELVLPFLVSMIRQKELSKLSGLELRKLYIGLAYMPFRKENLEGIVDLVCQKKQQESSYLLQIQLSFVQHFFSNQLLQLTRDERDKILHFVTSNLYDADFVEVRIKASAVMSDIVHNLRQEDLDTLIKKFEDGLGAYSWEKKKELSKNDPITHGHILGLGSVISAFPYVFPLPQWIPKQLSTISSWARTSGISGMAAKNTINEFKKVRADTWHFDRLSFTSEELEDLEGVLWRSYYA</sequence>
<evidence type="ECO:0000256" key="5">
    <source>
        <dbReference type="SAM" id="MobiDB-lite"/>
    </source>
</evidence>
<organism evidence="9 10">
    <name type="scientific">Nakaseomyces bracarensis</name>
    <dbReference type="NCBI Taxonomy" id="273131"/>
    <lineage>
        <taxon>Eukaryota</taxon>
        <taxon>Fungi</taxon>
        <taxon>Dikarya</taxon>
        <taxon>Ascomycota</taxon>
        <taxon>Saccharomycotina</taxon>
        <taxon>Saccharomycetes</taxon>
        <taxon>Saccharomycetales</taxon>
        <taxon>Saccharomycetaceae</taxon>
        <taxon>Nakaseomyces</taxon>
    </lineage>
</organism>
<evidence type="ECO:0000256" key="3">
    <source>
        <dbReference type="ARBA" id="ARBA00022763"/>
    </source>
</evidence>
<dbReference type="Pfam" id="PF11919">
    <property type="entry name" value="PSME4_C"/>
    <property type="match status" value="1"/>
</dbReference>